<protein>
    <submittedName>
        <fullName evidence="2">Uncharacterized protein</fullName>
    </submittedName>
</protein>
<dbReference type="GeneID" id="40311852"/>
<dbReference type="OrthoDB" id="332986at2759"/>
<dbReference type="EMBL" id="NWUJ01000006">
    <property type="protein sequence ID" value="PFH34893.1"/>
    <property type="molecule type" value="Genomic_DNA"/>
</dbReference>
<keyword evidence="3" id="KW-1185">Reference proteome</keyword>
<accession>A0A2A9MGV7</accession>
<dbReference type="AlphaFoldDB" id="A0A2A9MGV7"/>
<dbReference type="Proteomes" id="UP000224006">
    <property type="component" value="Chromosome VI"/>
</dbReference>
<evidence type="ECO:0000313" key="2">
    <source>
        <dbReference type="EMBL" id="PFH34893.1"/>
    </source>
</evidence>
<evidence type="ECO:0000256" key="1">
    <source>
        <dbReference type="SAM" id="MobiDB-lite"/>
    </source>
</evidence>
<feature type="region of interest" description="Disordered" evidence="1">
    <location>
        <begin position="1"/>
        <end position="20"/>
    </location>
</feature>
<dbReference type="RefSeq" id="XP_029218902.1">
    <property type="nucleotide sequence ID" value="XM_029365319.1"/>
</dbReference>
<dbReference type="Gene3D" id="1.10.510.10">
    <property type="entry name" value="Transferase(Phosphotransferase) domain 1"/>
    <property type="match status" value="1"/>
</dbReference>
<dbReference type="KEGG" id="bbes:BESB_069260"/>
<name>A0A2A9MGV7_BESBE</name>
<dbReference type="VEuPathDB" id="ToxoDB:BESB_069260"/>
<organism evidence="2 3">
    <name type="scientific">Besnoitia besnoiti</name>
    <name type="common">Apicomplexan protozoan</name>
    <dbReference type="NCBI Taxonomy" id="94643"/>
    <lineage>
        <taxon>Eukaryota</taxon>
        <taxon>Sar</taxon>
        <taxon>Alveolata</taxon>
        <taxon>Apicomplexa</taxon>
        <taxon>Conoidasida</taxon>
        <taxon>Coccidia</taxon>
        <taxon>Eucoccidiorida</taxon>
        <taxon>Eimeriorina</taxon>
        <taxon>Sarcocystidae</taxon>
        <taxon>Besnoitia</taxon>
    </lineage>
</organism>
<feature type="region of interest" description="Disordered" evidence="1">
    <location>
        <begin position="372"/>
        <end position="393"/>
    </location>
</feature>
<evidence type="ECO:0000313" key="3">
    <source>
        <dbReference type="Proteomes" id="UP000224006"/>
    </source>
</evidence>
<proteinExistence type="predicted"/>
<gene>
    <name evidence="2" type="ORF">BESB_069260</name>
</gene>
<feature type="region of interest" description="Disordered" evidence="1">
    <location>
        <begin position="35"/>
        <end position="54"/>
    </location>
</feature>
<dbReference type="Gene3D" id="3.30.200.20">
    <property type="entry name" value="Phosphorylase Kinase, domain 1"/>
    <property type="match status" value="1"/>
</dbReference>
<comment type="caution">
    <text evidence="2">The sequence shown here is derived from an EMBL/GenBank/DDBJ whole genome shotgun (WGS) entry which is preliminary data.</text>
</comment>
<reference evidence="2 3" key="1">
    <citation type="submission" date="2017-09" db="EMBL/GenBank/DDBJ databases">
        <title>Genome sequencing of Besnoitia besnoiti strain Bb-Ger1.</title>
        <authorList>
            <person name="Schares G."/>
            <person name="Venepally P."/>
            <person name="Lorenzi H.A."/>
        </authorList>
    </citation>
    <scope>NUCLEOTIDE SEQUENCE [LARGE SCALE GENOMIC DNA]</scope>
    <source>
        <strain evidence="2 3">Bb-Ger1</strain>
    </source>
</reference>
<sequence>MAGRTDLETELSAGGPHANSIVSVEAVRDRSLSEPVLASPDENTEPGGLIPTPALSQEASGARRALKNAGSYLLKPFRHAGRFLREAGRLFHRRILAAPSRALWRRRLTTTINQLAAQMRLKWKPKLDVESTCVSVAPYLRQIYSTSSLQEGQSPERSILVKTLLPQGRNVHFMSLVSKDAIAAQRKDFASFSPYGSVLFTLKDQSGSPITLLEAFPILTSSPQASATEKQEITQAMEMIKTAALSSETGVLVDLLRLKNVSGVWCPRGSVGAGFLPNVFMRRLPFTTLREVLNNMATDSADGETRLYQLRVCLTNQVYRVKSETLKNFPRHGSISVDTLLVTADGSVHLPPPQTLATLAVPSSAVTGSEATTRMKSAGSFSPEEEDLSTSETETPLSDDVLFAIVFAQIWCSASSLDPVAQEIRIHHRLQRELPEEFFSACPAMPDGVKILVIEGAF</sequence>